<evidence type="ECO:0000256" key="1">
    <source>
        <dbReference type="SAM" id="MobiDB-lite"/>
    </source>
</evidence>
<dbReference type="OrthoDB" id="8256249at2"/>
<dbReference type="InterPro" id="IPR019546">
    <property type="entry name" value="TAT_signal_bac_arc"/>
</dbReference>
<keyword evidence="2" id="KW-0732">Signal</keyword>
<protein>
    <submittedName>
        <fullName evidence="3">Secreted protein</fullName>
    </submittedName>
</protein>
<gene>
    <name evidence="3" type="ORF">IQ16_01646</name>
</gene>
<sequence>MERRNFLKLALGVTAGAAAFAATAQAAPLSPQPVGGPGRMPQPDADLHPAVTTGDETAQLKPEQVHWRGHHRHWGWRRRHWGWHRRRWHRRHW</sequence>
<name>A0A562RWV0_9BRAD</name>
<comment type="caution">
    <text evidence="3">The sequence shown here is derived from an EMBL/GenBank/DDBJ whole genome shotgun (WGS) entry which is preliminary data.</text>
</comment>
<evidence type="ECO:0000313" key="4">
    <source>
        <dbReference type="Proteomes" id="UP000316291"/>
    </source>
</evidence>
<feature type="signal peptide" evidence="2">
    <location>
        <begin position="1"/>
        <end position="26"/>
    </location>
</feature>
<feature type="chain" id="PRO_5022210397" evidence="2">
    <location>
        <begin position="27"/>
        <end position="93"/>
    </location>
</feature>
<dbReference type="PROSITE" id="PS51318">
    <property type="entry name" value="TAT"/>
    <property type="match status" value="1"/>
</dbReference>
<dbReference type="NCBIfam" id="TIGR01409">
    <property type="entry name" value="TAT_signal_seq"/>
    <property type="match status" value="1"/>
</dbReference>
<reference evidence="3 4" key="1">
    <citation type="journal article" date="2015" name="Stand. Genomic Sci.">
        <title>Genomic Encyclopedia of Bacterial and Archaeal Type Strains, Phase III: the genomes of soil and plant-associated and newly described type strains.</title>
        <authorList>
            <person name="Whitman W.B."/>
            <person name="Woyke T."/>
            <person name="Klenk H.P."/>
            <person name="Zhou Y."/>
            <person name="Lilburn T.G."/>
            <person name="Beck B.J."/>
            <person name="De Vos P."/>
            <person name="Vandamme P."/>
            <person name="Eisen J.A."/>
            <person name="Garrity G."/>
            <person name="Hugenholtz P."/>
            <person name="Kyrpides N.C."/>
        </authorList>
    </citation>
    <scope>NUCLEOTIDE SEQUENCE [LARGE SCALE GENOMIC DNA]</scope>
    <source>
        <strain evidence="3 4">CGMCC 1.10948</strain>
    </source>
</reference>
<evidence type="ECO:0000313" key="3">
    <source>
        <dbReference type="EMBL" id="TWI73508.1"/>
    </source>
</evidence>
<organism evidence="3 4">
    <name type="scientific">Bradyrhizobium huanghuaihaiense</name>
    <dbReference type="NCBI Taxonomy" id="990078"/>
    <lineage>
        <taxon>Bacteria</taxon>
        <taxon>Pseudomonadati</taxon>
        <taxon>Pseudomonadota</taxon>
        <taxon>Alphaproteobacteria</taxon>
        <taxon>Hyphomicrobiales</taxon>
        <taxon>Nitrobacteraceae</taxon>
        <taxon>Bradyrhizobium</taxon>
    </lineage>
</organism>
<dbReference type="InterPro" id="IPR006311">
    <property type="entry name" value="TAT_signal"/>
</dbReference>
<keyword evidence="4" id="KW-1185">Reference proteome</keyword>
<dbReference type="AlphaFoldDB" id="A0A562RWV0"/>
<dbReference type="Proteomes" id="UP000316291">
    <property type="component" value="Unassembled WGS sequence"/>
</dbReference>
<dbReference type="EMBL" id="VLLA01000003">
    <property type="protein sequence ID" value="TWI73508.1"/>
    <property type="molecule type" value="Genomic_DNA"/>
</dbReference>
<feature type="region of interest" description="Disordered" evidence="1">
    <location>
        <begin position="25"/>
        <end position="52"/>
    </location>
</feature>
<evidence type="ECO:0000256" key="2">
    <source>
        <dbReference type="SAM" id="SignalP"/>
    </source>
</evidence>
<dbReference type="RefSeq" id="WP_026312671.1">
    <property type="nucleotide sequence ID" value="NZ_VLLA01000003.1"/>
</dbReference>
<accession>A0A562RWV0</accession>
<proteinExistence type="predicted"/>